<keyword evidence="1" id="KW-1133">Transmembrane helix</keyword>
<keyword evidence="1" id="KW-0472">Membrane</keyword>
<dbReference type="AlphaFoldDB" id="A0A1E3RCX9"/>
<feature type="transmembrane region" description="Helical" evidence="1">
    <location>
        <begin position="59"/>
        <end position="80"/>
    </location>
</feature>
<dbReference type="STRING" id="1776.BHQ18_21970"/>
<name>A0A1E3RCX9_MYCFV</name>
<evidence type="ECO:0000313" key="2">
    <source>
        <dbReference type="EMBL" id="ODQ87733.1"/>
    </source>
</evidence>
<comment type="caution">
    <text evidence="2">The sequence shown here is derived from an EMBL/GenBank/DDBJ whole genome shotgun (WGS) entry which is preliminary data.</text>
</comment>
<accession>A0A1E3RCX9</accession>
<feature type="transmembrane region" description="Helical" evidence="1">
    <location>
        <begin position="6"/>
        <end position="26"/>
    </location>
</feature>
<protein>
    <recommendedName>
        <fullName evidence="4">VWFA domain-containing protein</fullName>
    </recommendedName>
</protein>
<dbReference type="EMBL" id="MIHA01000019">
    <property type="protein sequence ID" value="ODQ87733.1"/>
    <property type="molecule type" value="Genomic_DNA"/>
</dbReference>
<dbReference type="Proteomes" id="UP000094053">
    <property type="component" value="Unassembled WGS sequence"/>
</dbReference>
<sequence>MALTWWPVAVIGFGCLAVAVAMALLLPTSQTQRRLRPLANSARLTALPEYARIARARTVSMIVTIALLILLFGAATVASARPNGVWWSLQPPDIGDDIMLCVGAPVTDPTTGAFLSYFAEEARSAGPQRIGLTSTNRRVIPLTRDHQYVVERLGDAARVATLPDDDALPAAQLAAKRATVAGFTAPVSYADYAPTAADVLALCLTGFPPGEAPADRRRSLIYLGPGELRAADDTRPSLFTDQQVTELARERNVQVNALVSSPGPIRAVVQETYGRYAPVSDDLAAQLSGIRAHPPQTDASATLAGFRGDVPTIPLAVGVVVTLLLCLSLAVLRR</sequence>
<organism evidence="2 3">
    <name type="scientific">Mycolicibacterium flavescens</name>
    <name type="common">Mycobacterium flavescens</name>
    <dbReference type="NCBI Taxonomy" id="1776"/>
    <lineage>
        <taxon>Bacteria</taxon>
        <taxon>Bacillati</taxon>
        <taxon>Actinomycetota</taxon>
        <taxon>Actinomycetes</taxon>
        <taxon>Mycobacteriales</taxon>
        <taxon>Mycobacteriaceae</taxon>
        <taxon>Mycolicibacterium</taxon>
    </lineage>
</organism>
<evidence type="ECO:0008006" key="4">
    <source>
        <dbReference type="Google" id="ProtNLM"/>
    </source>
</evidence>
<dbReference type="OrthoDB" id="4605582at2"/>
<evidence type="ECO:0000256" key="1">
    <source>
        <dbReference type="SAM" id="Phobius"/>
    </source>
</evidence>
<reference evidence="3" key="1">
    <citation type="submission" date="2016-09" db="EMBL/GenBank/DDBJ databases">
        <authorList>
            <person name="Greninger A.L."/>
            <person name="Jerome K.R."/>
            <person name="Mcnair B."/>
            <person name="Wallis C."/>
            <person name="Fang F."/>
        </authorList>
    </citation>
    <scope>NUCLEOTIDE SEQUENCE [LARGE SCALE GENOMIC DNA]</scope>
    <source>
        <strain evidence="3">M6</strain>
    </source>
</reference>
<evidence type="ECO:0000313" key="3">
    <source>
        <dbReference type="Proteomes" id="UP000094053"/>
    </source>
</evidence>
<keyword evidence="3" id="KW-1185">Reference proteome</keyword>
<keyword evidence="1" id="KW-0812">Transmembrane</keyword>
<proteinExistence type="predicted"/>
<feature type="transmembrane region" description="Helical" evidence="1">
    <location>
        <begin position="313"/>
        <end position="332"/>
    </location>
</feature>
<gene>
    <name evidence="2" type="ORF">BHQ18_21970</name>
</gene>